<evidence type="ECO:0000313" key="4">
    <source>
        <dbReference type="Proteomes" id="UP000214588"/>
    </source>
</evidence>
<dbReference type="RefSeq" id="WP_089024345.1">
    <property type="nucleotide sequence ID" value="NZ_NIQC01000032.1"/>
</dbReference>
<evidence type="ECO:0000256" key="1">
    <source>
        <dbReference type="SAM" id="MobiDB-lite"/>
    </source>
</evidence>
<feature type="transmembrane region" description="Helical" evidence="2">
    <location>
        <begin position="56"/>
        <end position="74"/>
    </location>
</feature>
<feature type="transmembrane region" description="Helical" evidence="2">
    <location>
        <begin position="6"/>
        <end position="24"/>
    </location>
</feature>
<evidence type="ECO:0000313" key="3">
    <source>
        <dbReference type="EMBL" id="OWZ82945.1"/>
    </source>
</evidence>
<name>A0A226BVD8_9FIRM</name>
<reference evidence="3 4" key="1">
    <citation type="submission" date="2017-06" db="EMBL/GenBank/DDBJ databases">
        <title>Draft Genome Sequence of Natranaerobius trueperi halophilic, alkalithermophilic bacteria from soda lakes.</title>
        <authorList>
            <person name="Zhao B."/>
        </authorList>
    </citation>
    <scope>NUCLEOTIDE SEQUENCE [LARGE SCALE GENOMIC DNA]</scope>
    <source>
        <strain evidence="3 4">DSM 18760</strain>
    </source>
</reference>
<keyword evidence="4" id="KW-1185">Reference proteome</keyword>
<organism evidence="3 4">
    <name type="scientific">Natranaerobius trueperi</name>
    <dbReference type="NCBI Taxonomy" id="759412"/>
    <lineage>
        <taxon>Bacteria</taxon>
        <taxon>Bacillati</taxon>
        <taxon>Bacillota</taxon>
        <taxon>Clostridia</taxon>
        <taxon>Natranaerobiales</taxon>
        <taxon>Natranaerobiaceae</taxon>
        <taxon>Natranaerobius</taxon>
    </lineage>
</organism>
<accession>A0A226BVD8</accession>
<protein>
    <recommendedName>
        <fullName evidence="5">DUF1614 domain-containing protein</fullName>
    </recommendedName>
</protein>
<evidence type="ECO:0008006" key="5">
    <source>
        <dbReference type="Google" id="ProtNLM"/>
    </source>
</evidence>
<comment type="caution">
    <text evidence="3">The sequence shown here is derived from an EMBL/GenBank/DDBJ whole genome shotgun (WGS) entry which is preliminary data.</text>
</comment>
<feature type="transmembrane region" description="Helical" evidence="2">
    <location>
        <begin position="33"/>
        <end position="50"/>
    </location>
</feature>
<feature type="transmembrane region" description="Helical" evidence="2">
    <location>
        <begin position="86"/>
        <end position="103"/>
    </location>
</feature>
<dbReference type="Pfam" id="PF07758">
    <property type="entry name" value="DUF1614"/>
    <property type="match status" value="1"/>
</dbReference>
<dbReference type="OrthoDB" id="1679952at2"/>
<feature type="region of interest" description="Disordered" evidence="1">
    <location>
        <begin position="224"/>
        <end position="250"/>
    </location>
</feature>
<dbReference type="InterPro" id="IPR011672">
    <property type="entry name" value="DUF1614"/>
</dbReference>
<dbReference type="AlphaFoldDB" id="A0A226BVD8"/>
<proteinExistence type="predicted"/>
<keyword evidence="2" id="KW-0812">Transmembrane</keyword>
<gene>
    <name evidence="3" type="ORF">CDO51_11220</name>
</gene>
<keyword evidence="2" id="KW-1133">Transmembrane helix</keyword>
<feature type="transmembrane region" description="Helical" evidence="2">
    <location>
        <begin position="166"/>
        <end position="187"/>
    </location>
</feature>
<dbReference type="EMBL" id="NIQC01000032">
    <property type="protein sequence ID" value="OWZ82945.1"/>
    <property type="molecule type" value="Genomic_DNA"/>
</dbReference>
<evidence type="ECO:0000256" key="2">
    <source>
        <dbReference type="SAM" id="Phobius"/>
    </source>
</evidence>
<keyword evidence="2" id="KW-0472">Membrane</keyword>
<feature type="compositionally biased region" description="Acidic residues" evidence="1">
    <location>
        <begin position="240"/>
        <end position="250"/>
    </location>
</feature>
<feature type="transmembrane region" description="Helical" evidence="2">
    <location>
        <begin position="109"/>
        <end position="130"/>
    </location>
</feature>
<dbReference type="Proteomes" id="UP000214588">
    <property type="component" value="Unassembled WGS sequence"/>
</dbReference>
<feature type="transmembrane region" description="Helical" evidence="2">
    <location>
        <begin position="137"/>
        <end position="154"/>
    </location>
</feature>
<sequence>MTFGFVILLAVAALVYFGVLQRVLDRMGLTDHIALLFIGLMIVGGFLPDITLADNFAINIGGGLIPLVLVGYLFYKADNKERLRGALAAIITGIVVFGAMRILPLEPTYAGILDPTLTFGLIAGVIGYLAARSRRSAFIAGVLGLVLSDLFARLDLFLRGTSGTTVIGGAGVFDAIVLGGILAVGLAEIVGESYERIQSGHEEDEETMKELNIDPNVAHQEFSDELSEIESQVRESEVSSNEEDNEDDNQ</sequence>